<dbReference type="NCBIfam" id="TIGR00233">
    <property type="entry name" value="trpS"/>
    <property type="match status" value="1"/>
</dbReference>
<evidence type="ECO:0000256" key="6">
    <source>
        <dbReference type="ARBA" id="ARBA00022917"/>
    </source>
</evidence>
<dbReference type="InterPro" id="IPR014729">
    <property type="entry name" value="Rossmann-like_a/b/a_fold"/>
</dbReference>
<dbReference type="EMBL" id="AWUY01000076">
    <property type="protein sequence ID" value="ERJ77442.1"/>
    <property type="molecule type" value="Genomic_DNA"/>
</dbReference>
<dbReference type="Gene3D" id="1.10.240.10">
    <property type="entry name" value="Tyrosyl-Transfer RNA Synthetase"/>
    <property type="match status" value="1"/>
</dbReference>
<reference evidence="10 11" key="1">
    <citation type="submission" date="2013-06" db="EMBL/GenBank/DDBJ databases">
        <authorList>
            <person name="Weinstock G."/>
            <person name="Sodergren E."/>
            <person name="Lobos E.A."/>
            <person name="Fulton L."/>
            <person name="Fulton R."/>
            <person name="Courtney L."/>
            <person name="Fronick C."/>
            <person name="O'Laughlin M."/>
            <person name="Godfrey J."/>
            <person name="Wilson R.M."/>
            <person name="Miner T."/>
            <person name="Farmer C."/>
            <person name="Delehaunty K."/>
            <person name="Cordes M."/>
            <person name="Minx P."/>
            <person name="Tomlinson C."/>
            <person name="Chen J."/>
            <person name="Wollam A."/>
            <person name="Pepin K.H."/>
            <person name="Bhonagiri V."/>
            <person name="Zhang X."/>
            <person name="Warren W."/>
            <person name="Mitreva M."/>
            <person name="Mardis E.R."/>
            <person name="Wilson R.K."/>
        </authorList>
    </citation>
    <scope>NUCLEOTIDE SEQUENCE [LARGE SCALE GENOMIC DNA]</scope>
    <source>
        <strain evidence="10 11">ATCC 29426</strain>
    </source>
</reference>
<dbReference type="PRINTS" id="PR01039">
    <property type="entry name" value="TRNASYNTHTRP"/>
</dbReference>
<name>A0ABN0NT20_9BACT</name>
<keyword evidence="11" id="KW-1185">Reference proteome</keyword>
<sequence>MNKRKVGKTLLYKVKKSGRKDGAHLKKRIRIIMGKVILTGDRPTGKLHLGHYVGSLRRRVELQNMGDFDKMFVFMADVQALTDNAENPEKIRQNIIEVALDYLAAGLDPQKCTLFIQSQISEIAELTTFFMNLVSVSRVQRNPTVKTEIKMRNFEANIPMGFFAYPVSQAADIAAFKATTVPAGEDQEPMLEVAREIVRRFNTIYAPVLVEPNIMLPENVTARRLPGTDGKEKMSKSLGNCIYLSDDADTVWSKVKGMYTDPTHLNVSDPGHVEGNAVFTYLDAFSTDQDFADFWPEFANLDELKGAYTAGGIGDMKCKKLLNNVLNRMLEPMRARRHEFEQDIPEIYQILKRGSDVARETAAQTLSEVKAAMQINYFEDAELIRSQAERYKK</sequence>
<organism evidence="10 11">
    <name type="scientific">Prevotella disiens JCM 6334 = ATCC 29426</name>
    <dbReference type="NCBI Taxonomy" id="1235811"/>
    <lineage>
        <taxon>Bacteria</taxon>
        <taxon>Pseudomonadati</taxon>
        <taxon>Bacteroidota</taxon>
        <taxon>Bacteroidia</taxon>
        <taxon>Bacteroidales</taxon>
        <taxon>Prevotellaceae</taxon>
        <taxon>Prevotella</taxon>
    </lineage>
</organism>
<dbReference type="CDD" id="cd00806">
    <property type="entry name" value="TrpRS_core"/>
    <property type="match status" value="1"/>
</dbReference>
<dbReference type="PROSITE" id="PS00178">
    <property type="entry name" value="AA_TRNA_LIGASE_I"/>
    <property type="match status" value="1"/>
</dbReference>
<evidence type="ECO:0000256" key="3">
    <source>
        <dbReference type="ARBA" id="ARBA00022598"/>
    </source>
</evidence>
<comment type="similarity">
    <text evidence="1 9">Belongs to the class-I aminoacyl-tRNA synthetase family.</text>
</comment>
<evidence type="ECO:0000256" key="5">
    <source>
        <dbReference type="ARBA" id="ARBA00022840"/>
    </source>
</evidence>
<evidence type="ECO:0000256" key="8">
    <source>
        <dbReference type="NCBIfam" id="TIGR00233"/>
    </source>
</evidence>
<evidence type="ECO:0000256" key="2">
    <source>
        <dbReference type="ARBA" id="ARBA00013161"/>
    </source>
</evidence>
<gene>
    <name evidence="10" type="ORF">HMPREF0653_01066</name>
</gene>
<dbReference type="InterPro" id="IPR050203">
    <property type="entry name" value="Trp-tRNA_synthetase"/>
</dbReference>
<dbReference type="Proteomes" id="UP000016660">
    <property type="component" value="Unassembled WGS sequence"/>
</dbReference>
<dbReference type="Gene3D" id="3.40.50.620">
    <property type="entry name" value="HUPs"/>
    <property type="match status" value="1"/>
</dbReference>
<keyword evidence="3 9" id="KW-0436">Ligase</keyword>
<keyword evidence="4 9" id="KW-0547">Nucleotide-binding</keyword>
<dbReference type="InterPro" id="IPR002306">
    <property type="entry name" value="Trp-tRNA-ligase"/>
</dbReference>
<evidence type="ECO:0000313" key="10">
    <source>
        <dbReference type="EMBL" id="ERJ77442.1"/>
    </source>
</evidence>
<dbReference type="PANTHER" id="PTHR43766:SF1">
    <property type="entry name" value="TRYPTOPHAN--TRNA LIGASE, MITOCHONDRIAL"/>
    <property type="match status" value="1"/>
</dbReference>
<evidence type="ECO:0000256" key="7">
    <source>
        <dbReference type="ARBA" id="ARBA00023146"/>
    </source>
</evidence>
<evidence type="ECO:0000313" key="11">
    <source>
        <dbReference type="Proteomes" id="UP000016660"/>
    </source>
</evidence>
<dbReference type="Pfam" id="PF00579">
    <property type="entry name" value="tRNA-synt_1b"/>
    <property type="match status" value="1"/>
</dbReference>
<keyword evidence="5 9" id="KW-0067">ATP-binding</keyword>
<keyword evidence="6 9" id="KW-0648">Protein biosynthesis</keyword>
<dbReference type="InterPro" id="IPR002305">
    <property type="entry name" value="aa-tRNA-synth_Ic"/>
</dbReference>
<dbReference type="EC" id="6.1.1.2" evidence="2 8"/>
<evidence type="ECO:0000256" key="9">
    <source>
        <dbReference type="RuleBase" id="RU363036"/>
    </source>
</evidence>
<keyword evidence="7 9" id="KW-0030">Aminoacyl-tRNA synthetase</keyword>
<dbReference type="PANTHER" id="PTHR43766">
    <property type="entry name" value="TRYPTOPHAN--TRNA LIGASE, MITOCHONDRIAL"/>
    <property type="match status" value="1"/>
</dbReference>
<comment type="caution">
    <text evidence="10">The sequence shown here is derived from an EMBL/GenBank/DDBJ whole genome shotgun (WGS) entry which is preliminary data.</text>
</comment>
<accession>A0ABN0NT20</accession>
<protein>
    <recommendedName>
        <fullName evidence="2 8">Tryptophan--tRNA ligase</fullName>
        <ecNumber evidence="2 8">6.1.1.2</ecNumber>
    </recommendedName>
</protein>
<dbReference type="InterPro" id="IPR001412">
    <property type="entry name" value="aa-tRNA-synth_I_CS"/>
</dbReference>
<dbReference type="SUPFAM" id="SSF52374">
    <property type="entry name" value="Nucleotidylyl transferase"/>
    <property type="match status" value="1"/>
</dbReference>
<evidence type="ECO:0000256" key="1">
    <source>
        <dbReference type="ARBA" id="ARBA00005594"/>
    </source>
</evidence>
<dbReference type="GO" id="GO:0016874">
    <property type="term" value="F:ligase activity"/>
    <property type="evidence" value="ECO:0007669"/>
    <property type="project" value="UniProtKB-KW"/>
</dbReference>
<evidence type="ECO:0000256" key="4">
    <source>
        <dbReference type="ARBA" id="ARBA00022741"/>
    </source>
</evidence>
<proteinExistence type="inferred from homology"/>